<evidence type="ECO:0000256" key="17">
    <source>
        <dbReference type="ARBA" id="ARBA00023002"/>
    </source>
</evidence>
<evidence type="ECO:0000256" key="3">
    <source>
        <dbReference type="ARBA" id="ARBA00001971"/>
    </source>
</evidence>
<evidence type="ECO:0000256" key="2">
    <source>
        <dbReference type="ARBA" id="ARBA00001719"/>
    </source>
</evidence>
<evidence type="ECO:0000256" key="33">
    <source>
        <dbReference type="PIRSR" id="PIRSR602401-1"/>
    </source>
</evidence>
<evidence type="ECO:0000256" key="25">
    <source>
        <dbReference type="ARBA" id="ARBA00033404"/>
    </source>
</evidence>
<dbReference type="EMBL" id="JAKKPZ010000004">
    <property type="protein sequence ID" value="KAI1722042.1"/>
    <property type="molecule type" value="Genomic_DNA"/>
</dbReference>
<evidence type="ECO:0000256" key="15">
    <source>
        <dbReference type="ARBA" id="ARBA00022832"/>
    </source>
</evidence>
<evidence type="ECO:0000256" key="20">
    <source>
        <dbReference type="ARBA" id="ARBA00023098"/>
    </source>
</evidence>
<protein>
    <recommendedName>
        <fullName evidence="30">Thromboxane-A synthase</fullName>
        <ecNumber evidence="7">4.2.1.152</ecNumber>
        <ecNumber evidence="29">5.3.99.5</ecNumber>
    </recommendedName>
    <alternativeName>
        <fullName evidence="31">Cytochrome P450 5A1</fullName>
    </alternativeName>
    <alternativeName>
        <fullName evidence="25">Hydroperoxy icosatetraenoate dehydratase</fullName>
    </alternativeName>
</protein>
<evidence type="ECO:0000256" key="13">
    <source>
        <dbReference type="ARBA" id="ARBA00022723"/>
    </source>
</evidence>
<keyword evidence="17 34" id="KW-0560">Oxidoreductase</keyword>
<dbReference type="GO" id="GO:0005506">
    <property type="term" value="F:iron ion binding"/>
    <property type="evidence" value="ECO:0007669"/>
    <property type="project" value="InterPro"/>
</dbReference>
<comment type="catalytic activity">
    <reaction evidence="2">
        <text>a hydroperoxyeicosatetraenoate = an oxoeicosatetraenoate + H2O</text>
        <dbReference type="Rhea" id="RHEA:55556"/>
        <dbReference type="ChEBI" id="CHEBI:15377"/>
        <dbReference type="ChEBI" id="CHEBI:59720"/>
        <dbReference type="ChEBI" id="CHEBI:131859"/>
        <dbReference type="EC" id="4.2.1.152"/>
    </reaction>
    <physiologicalReaction direction="left-to-right" evidence="2">
        <dbReference type="Rhea" id="RHEA:55557"/>
    </physiologicalReaction>
</comment>
<accession>A0AAD4NBS7</accession>
<comment type="catalytic activity">
    <reaction evidence="1">
        <text>(15S)-hydroperoxy-(5Z,8Z,11Z,13E)-eicosatetraenoate = 15-oxo-(5Z,8Z,11Z,13E)-eicosatetraenoate + H2O</text>
        <dbReference type="Rhea" id="RHEA:48636"/>
        <dbReference type="ChEBI" id="CHEBI:15377"/>
        <dbReference type="ChEBI" id="CHEBI:57410"/>
        <dbReference type="ChEBI" id="CHEBI:57446"/>
    </reaction>
    <physiologicalReaction direction="left-to-right" evidence="1">
        <dbReference type="Rhea" id="RHEA:48637"/>
    </physiologicalReaction>
</comment>
<comment type="subcellular location">
    <subcellularLocation>
        <location evidence="4">Endoplasmic reticulum membrane</location>
        <topology evidence="4">Multi-pass membrane protein</topology>
    </subcellularLocation>
</comment>
<dbReference type="PANTHER" id="PTHR24302">
    <property type="entry name" value="CYTOCHROME P450 FAMILY 3"/>
    <property type="match status" value="1"/>
</dbReference>
<sequence length="559" mass="64775">MEVAQYRKRWRSIVNGQPPHQILYQSKWMIDHGEQTPGILPALFILILTSSVLFYAAAIYHNTYWRRRGIPGPPPIPFFGNIKDWWEHQGYGFKLREWTNLYGKVYGIQQGWKNILIVSDLDMLQELFTKKFEHFHTRKLVPASGNVDTEPRVNIFGARGARWKRLRAIANPVFSVNNLKKVMPIIEDSVCAFLGFMDKVSEGSEEIDIRVYFHELTMDIICRIALGQKDTRQFENKYTAVAQQAFARIGRSKVMRLSWMFPWLGGGLRRITMLVGRLRKDPFMEFFKQIDLEVKCRKELRNSKNFDTNDANPKQETVDFIDLFLDAESDEVVNLVQANTFNKAATKVDKKLTSDEITAQCILFLLAGFETTANSLANTCYNLMNNPQCQKRLQDEIDEFCPEQPSYEQLSQMKYLDAIIRETLRLHPTGAALACARTCTETTTLGKYTVESGTIVQADPFSIHYDQELWGGDAEQFKPERWLESTTDRHPLAWFPFGSGPRNCIGFRLAYLEEKLALFHLFRKYTVLDCPQPENQPNHRGANREQVIVKLKRREHTNF</sequence>
<dbReference type="InterPro" id="IPR050705">
    <property type="entry name" value="Cytochrome_P450_3A"/>
</dbReference>
<keyword evidence="23" id="KW-0413">Isomerase</keyword>
<dbReference type="CDD" id="cd11055">
    <property type="entry name" value="CYP3A-like"/>
    <property type="match status" value="1"/>
</dbReference>
<keyword evidence="37" id="KW-1185">Reference proteome</keyword>
<evidence type="ECO:0000256" key="27">
    <source>
        <dbReference type="ARBA" id="ARBA00036424"/>
    </source>
</evidence>
<evidence type="ECO:0000256" key="7">
    <source>
        <dbReference type="ARBA" id="ARBA00013084"/>
    </source>
</evidence>
<keyword evidence="12 35" id="KW-0812">Transmembrane</keyword>
<evidence type="ECO:0000256" key="9">
    <source>
        <dbReference type="ARBA" id="ARBA00022516"/>
    </source>
</evidence>
<dbReference type="GO" id="GO:0020037">
    <property type="term" value="F:heme binding"/>
    <property type="evidence" value="ECO:0007669"/>
    <property type="project" value="InterPro"/>
</dbReference>
<comment type="function">
    <text evidence="32">Catalyzes the conversion of prostaglandin H2 (PGH2) to thromboxane A2 (TXA2), a potent inducer of blood vessel constriction and platelet aggregation. Also cleaves PGH2 to 12-hydroxy-heptadecatrienoicacid (12-HHT) and malondialdehyde, which is known to act as a mediator of DNA damage. 12-HHT and malondialdehyde are formed stoichiometrically in the same amounts as TXA2. Additionally, displays dehydratase activity, toward (15S)-hydroperoxy-(5Z,8Z,11Z,13E)-eicosatetraenoate (15(S)-HPETE) producing 15-KETE and 15-HETE.</text>
</comment>
<evidence type="ECO:0000256" key="11">
    <source>
        <dbReference type="ARBA" id="ARBA00022617"/>
    </source>
</evidence>
<evidence type="ECO:0000256" key="30">
    <source>
        <dbReference type="ARBA" id="ARBA00040834"/>
    </source>
</evidence>
<dbReference type="Proteomes" id="UP001201812">
    <property type="component" value="Unassembled WGS sequence"/>
</dbReference>
<dbReference type="InterPro" id="IPR002401">
    <property type="entry name" value="Cyt_P450_E_grp-I"/>
</dbReference>
<dbReference type="InterPro" id="IPR017972">
    <property type="entry name" value="Cyt_P450_CS"/>
</dbReference>
<dbReference type="GO" id="GO:0008395">
    <property type="term" value="F:steroid hydroxylase activity"/>
    <property type="evidence" value="ECO:0007669"/>
    <property type="project" value="TreeGrafter"/>
</dbReference>
<evidence type="ECO:0000256" key="10">
    <source>
        <dbReference type="ARBA" id="ARBA00022585"/>
    </source>
</evidence>
<keyword evidence="22" id="KW-0275">Fatty acid biosynthesis</keyword>
<comment type="cofactor">
    <cofactor evidence="3 33">
        <name>heme</name>
        <dbReference type="ChEBI" id="CHEBI:30413"/>
    </cofactor>
</comment>
<evidence type="ECO:0000256" key="29">
    <source>
        <dbReference type="ARBA" id="ARBA00038872"/>
    </source>
</evidence>
<comment type="subunit">
    <text evidence="6">Monomer.</text>
</comment>
<evidence type="ECO:0000256" key="23">
    <source>
        <dbReference type="ARBA" id="ARBA00023235"/>
    </source>
</evidence>
<keyword evidence="8" id="KW-0644">Prostaglandin metabolism</keyword>
<keyword evidence="13 33" id="KW-0479">Metal-binding</keyword>
<evidence type="ECO:0000313" key="37">
    <source>
        <dbReference type="Proteomes" id="UP001201812"/>
    </source>
</evidence>
<evidence type="ECO:0000313" key="36">
    <source>
        <dbReference type="EMBL" id="KAI1722042.1"/>
    </source>
</evidence>
<comment type="catalytic activity">
    <reaction evidence="27">
        <text>prostaglandin H2 = (12S)-hydroxy-(5Z,8E,10E)-heptadecatrienoate + malonaldehyde</text>
        <dbReference type="Rhea" id="RHEA:48644"/>
        <dbReference type="ChEBI" id="CHEBI:57405"/>
        <dbReference type="ChEBI" id="CHEBI:90694"/>
        <dbReference type="ChEBI" id="CHEBI:566274"/>
    </reaction>
</comment>
<dbReference type="AlphaFoldDB" id="A0AAD4NBS7"/>
<dbReference type="InterPro" id="IPR036396">
    <property type="entry name" value="Cyt_P450_sf"/>
</dbReference>
<keyword evidence="19 34" id="KW-0503">Monooxygenase</keyword>
<dbReference type="PROSITE" id="PS00086">
    <property type="entry name" value="CYTOCHROME_P450"/>
    <property type="match status" value="1"/>
</dbReference>
<evidence type="ECO:0000256" key="14">
    <source>
        <dbReference type="ARBA" id="ARBA00022824"/>
    </source>
</evidence>
<comment type="catalytic activity">
    <reaction evidence="26">
        <text>(15S)-hydroperoxy-(5Z,8Z,11Z,13E)-eicosatetraenoate + AH2 = (15S)-hydroxy-(5Z,8Z,11Z,13E)-eicosatetraenoate + A + H2O</text>
        <dbReference type="Rhea" id="RHEA:48856"/>
        <dbReference type="ChEBI" id="CHEBI:13193"/>
        <dbReference type="ChEBI" id="CHEBI:15377"/>
        <dbReference type="ChEBI" id="CHEBI:17499"/>
        <dbReference type="ChEBI" id="CHEBI:57409"/>
        <dbReference type="ChEBI" id="CHEBI:57446"/>
    </reaction>
    <physiologicalReaction direction="left-to-right" evidence="26">
        <dbReference type="Rhea" id="RHEA:48857"/>
    </physiologicalReaction>
</comment>
<keyword evidence="14" id="KW-0256">Endoplasmic reticulum</keyword>
<keyword evidence="11 33" id="KW-0349">Heme</keyword>
<dbReference type="GO" id="GO:0005789">
    <property type="term" value="C:endoplasmic reticulum membrane"/>
    <property type="evidence" value="ECO:0007669"/>
    <property type="project" value="UniProtKB-SubCell"/>
</dbReference>
<dbReference type="FunFam" id="1.10.630.10:FF:000182">
    <property type="entry name" value="Cytochrome P450 3A4"/>
    <property type="match status" value="1"/>
</dbReference>
<dbReference type="PRINTS" id="PR00463">
    <property type="entry name" value="EP450I"/>
</dbReference>
<reference evidence="36" key="1">
    <citation type="submission" date="2022-01" db="EMBL/GenBank/DDBJ databases">
        <title>Genome Sequence Resource for Two Populations of Ditylenchus destructor, the Migratory Endoparasitic Phytonematode.</title>
        <authorList>
            <person name="Zhang H."/>
            <person name="Lin R."/>
            <person name="Xie B."/>
        </authorList>
    </citation>
    <scope>NUCLEOTIDE SEQUENCE</scope>
    <source>
        <strain evidence="36">BazhouSP</strain>
    </source>
</reference>
<evidence type="ECO:0000256" key="35">
    <source>
        <dbReference type="SAM" id="Phobius"/>
    </source>
</evidence>
<evidence type="ECO:0000256" key="31">
    <source>
        <dbReference type="ARBA" id="ARBA00042726"/>
    </source>
</evidence>
<keyword evidence="10" id="KW-0643">Prostaglandin biosynthesis</keyword>
<comment type="similarity">
    <text evidence="5 34">Belongs to the cytochrome P450 family.</text>
</comment>
<evidence type="ECO:0000256" key="16">
    <source>
        <dbReference type="ARBA" id="ARBA00022989"/>
    </source>
</evidence>
<evidence type="ECO:0000256" key="26">
    <source>
        <dbReference type="ARBA" id="ARBA00036380"/>
    </source>
</evidence>
<evidence type="ECO:0000256" key="6">
    <source>
        <dbReference type="ARBA" id="ARBA00011245"/>
    </source>
</evidence>
<proteinExistence type="inferred from homology"/>
<evidence type="ECO:0000256" key="8">
    <source>
        <dbReference type="ARBA" id="ARBA00022501"/>
    </source>
</evidence>
<dbReference type="GO" id="GO:0016705">
    <property type="term" value="F:oxidoreductase activity, acting on paired donors, with incorporation or reduction of molecular oxygen"/>
    <property type="evidence" value="ECO:0007669"/>
    <property type="project" value="InterPro"/>
</dbReference>
<evidence type="ECO:0000256" key="34">
    <source>
        <dbReference type="RuleBase" id="RU000461"/>
    </source>
</evidence>
<feature type="transmembrane region" description="Helical" evidence="35">
    <location>
        <begin position="38"/>
        <end position="60"/>
    </location>
</feature>
<keyword evidence="16 35" id="KW-1133">Transmembrane helix</keyword>
<comment type="catalytic activity">
    <reaction evidence="28">
        <text>prostaglandin H2 = thromboxane A2</text>
        <dbReference type="Rhea" id="RHEA:17137"/>
        <dbReference type="ChEBI" id="CHEBI:57405"/>
        <dbReference type="ChEBI" id="CHEBI:57445"/>
        <dbReference type="EC" id="5.3.99.5"/>
    </reaction>
    <physiologicalReaction direction="left-to-right" evidence="28">
        <dbReference type="Rhea" id="RHEA:17138"/>
    </physiologicalReaction>
</comment>
<keyword evidence="15" id="KW-0276">Fatty acid metabolism</keyword>
<dbReference type="SUPFAM" id="SSF48264">
    <property type="entry name" value="Cytochrome P450"/>
    <property type="match status" value="1"/>
</dbReference>
<evidence type="ECO:0000256" key="28">
    <source>
        <dbReference type="ARBA" id="ARBA00036475"/>
    </source>
</evidence>
<dbReference type="GO" id="GO:0004796">
    <property type="term" value="F:thromboxane-A synthase activity"/>
    <property type="evidence" value="ECO:0007669"/>
    <property type="project" value="UniProtKB-EC"/>
</dbReference>
<dbReference type="GO" id="GO:0106256">
    <property type="term" value="F:hydroperoxy icosatetraenoate dehydratase activity"/>
    <property type="evidence" value="ECO:0007669"/>
    <property type="project" value="UniProtKB-EC"/>
</dbReference>
<dbReference type="Gene3D" id="1.10.630.10">
    <property type="entry name" value="Cytochrome P450"/>
    <property type="match status" value="1"/>
</dbReference>
<evidence type="ECO:0000256" key="5">
    <source>
        <dbReference type="ARBA" id="ARBA00010617"/>
    </source>
</evidence>
<evidence type="ECO:0000256" key="22">
    <source>
        <dbReference type="ARBA" id="ARBA00023160"/>
    </source>
</evidence>
<dbReference type="Pfam" id="PF00067">
    <property type="entry name" value="p450"/>
    <property type="match status" value="1"/>
</dbReference>
<dbReference type="PRINTS" id="PR00385">
    <property type="entry name" value="P450"/>
</dbReference>
<evidence type="ECO:0000256" key="18">
    <source>
        <dbReference type="ARBA" id="ARBA00023004"/>
    </source>
</evidence>
<evidence type="ECO:0000256" key="12">
    <source>
        <dbReference type="ARBA" id="ARBA00022692"/>
    </source>
</evidence>
<dbReference type="GO" id="GO:0001516">
    <property type="term" value="P:prostaglandin biosynthetic process"/>
    <property type="evidence" value="ECO:0007669"/>
    <property type="project" value="UniProtKB-KW"/>
</dbReference>
<evidence type="ECO:0000256" key="19">
    <source>
        <dbReference type="ARBA" id="ARBA00023033"/>
    </source>
</evidence>
<organism evidence="36 37">
    <name type="scientific">Ditylenchus destructor</name>
    <dbReference type="NCBI Taxonomy" id="166010"/>
    <lineage>
        <taxon>Eukaryota</taxon>
        <taxon>Metazoa</taxon>
        <taxon>Ecdysozoa</taxon>
        <taxon>Nematoda</taxon>
        <taxon>Chromadorea</taxon>
        <taxon>Rhabditida</taxon>
        <taxon>Tylenchina</taxon>
        <taxon>Tylenchomorpha</taxon>
        <taxon>Sphaerularioidea</taxon>
        <taxon>Anguinidae</taxon>
        <taxon>Anguininae</taxon>
        <taxon>Ditylenchus</taxon>
    </lineage>
</organism>
<evidence type="ECO:0000256" key="24">
    <source>
        <dbReference type="ARBA" id="ARBA00023239"/>
    </source>
</evidence>
<comment type="caution">
    <text evidence="36">The sequence shown here is derived from an EMBL/GenBank/DDBJ whole genome shotgun (WGS) entry which is preliminary data.</text>
</comment>
<dbReference type="PANTHER" id="PTHR24302:SF47">
    <property type="entry name" value="CYTOCHROME P450"/>
    <property type="match status" value="1"/>
</dbReference>
<evidence type="ECO:0000256" key="21">
    <source>
        <dbReference type="ARBA" id="ARBA00023136"/>
    </source>
</evidence>
<feature type="binding site" description="axial binding residue" evidence="33">
    <location>
        <position position="504"/>
    </location>
    <ligand>
        <name>heme</name>
        <dbReference type="ChEBI" id="CHEBI:30413"/>
    </ligand>
    <ligandPart>
        <name>Fe</name>
        <dbReference type="ChEBI" id="CHEBI:18248"/>
    </ligandPart>
</feature>
<dbReference type="EC" id="4.2.1.152" evidence="7"/>
<gene>
    <name evidence="36" type="ORF">DdX_04337</name>
</gene>
<evidence type="ECO:0000256" key="1">
    <source>
        <dbReference type="ARBA" id="ARBA00001143"/>
    </source>
</evidence>
<dbReference type="InterPro" id="IPR001128">
    <property type="entry name" value="Cyt_P450"/>
</dbReference>
<keyword evidence="24" id="KW-0456">Lyase</keyword>
<keyword evidence="21 35" id="KW-0472">Membrane</keyword>
<keyword evidence="18 33" id="KW-0408">Iron</keyword>
<keyword evidence="9" id="KW-0444">Lipid biosynthesis</keyword>
<keyword evidence="20" id="KW-0443">Lipid metabolism</keyword>
<evidence type="ECO:0000256" key="4">
    <source>
        <dbReference type="ARBA" id="ARBA00004477"/>
    </source>
</evidence>
<evidence type="ECO:0000256" key="32">
    <source>
        <dbReference type="ARBA" id="ARBA00054825"/>
    </source>
</evidence>
<name>A0AAD4NBS7_9BILA</name>
<dbReference type="EC" id="5.3.99.5" evidence="29"/>